<protein>
    <recommendedName>
        <fullName evidence="1">Integrase catalytic domain-containing protein</fullName>
    </recommendedName>
</protein>
<feature type="domain" description="Integrase catalytic" evidence="1">
    <location>
        <begin position="45"/>
        <end position="113"/>
    </location>
</feature>
<dbReference type="PANTHER" id="PTHR37984">
    <property type="entry name" value="PROTEIN CBG26694"/>
    <property type="match status" value="1"/>
</dbReference>
<dbReference type="EMBL" id="JAVFWL010000005">
    <property type="protein sequence ID" value="KAK6753686.1"/>
    <property type="molecule type" value="Genomic_DNA"/>
</dbReference>
<keyword evidence="3" id="KW-1185">Reference proteome</keyword>
<comment type="caution">
    <text evidence="2">The sequence shown here is derived from an EMBL/GenBank/DDBJ whole genome shotgun (WGS) entry which is preliminary data.</text>
</comment>
<evidence type="ECO:0000313" key="3">
    <source>
        <dbReference type="Proteomes" id="UP001303046"/>
    </source>
</evidence>
<evidence type="ECO:0000259" key="1">
    <source>
        <dbReference type="PROSITE" id="PS50994"/>
    </source>
</evidence>
<gene>
    <name evidence="2" type="primary">Necator_chrV.g17753</name>
    <name evidence="2" type="ORF">RB195_012963</name>
</gene>
<dbReference type="SUPFAM" id="SSF53098">
    <property type="entry name" value="Ribonuclease H-like"/>
    <property type="match status" value="1"/>
</dbReference>
<proteinExistence type="predicted"/>
<dbReference type="PROSITE" id="PS50994">
    <property type="entry name" value="INTEGRASE"/>
    <property type="match status" value="1"/>
</dbReference>
<evidence type="ECO:0000313" key="2">
    <source>
        <dbReference type="EMBL" id="KAK6753686.1"/>
    </source>
</evidence>
<dbReference type="Proteomes" id="UP001303046">
    <property type="component" value="Unassembled WGS sequence"/>
</dbReference>
<sequence length="113" mass="12955">MKMLARSFVYWFTMDSDIEKLVRTSPRCASVTKDPVKTEPQSWPKPHSPWTRVHADFVGPMEGRYHLVIVDAYSKLPEIVQMSSICSTATMQAMKYIFTKFGNPETFVMDNGT</sequence>
<dbReference type="InterPro" id="IPR036397">
    <property type="entry name" value="RNaseH_sf"/>
</dbReference>
<dbReference type="Gene3D" id="3.30.420.10">
    <property type="entry name" value="Ribonuclease H-like superfamily/Ribonuclease H"/>
    <property type="match status" value="1"/>
</dbReference>
<organism evidence="2 3">
    <name type="scientific">Necator americanus</name>
    <name type="common">Human hookworm</name>
    <dbReference type="NCBI Taxonomy" id="51031"/>
    <lineage>
        <taxon>Eukaryota</taxon>
        <taxon>Metazoa</taxon>
        <taxon>Ecdysozoa</taxon>
        <taxon>Nematoda</taxon>
        <taxon>Chromadorea</taxon>
        <taxon>Rhabditida</taxon>
        <taxon>Rhabditina</taxon>
        <taxon>Rhabditomorpha</taxon>
        <taxon>Strongyloidea</taxon>
        <taxon>Ancylostomatidae</taxon>
        <taxon>Bunostominae</taxon>
        <taxon>Necator</taxon>
    </lineage>
</organism>
<dbReference type="InterPro" id="IPR012337">
    <property type="entry name" value="RNaseH-like_sf"/>
</dbReference>
<name>A0ABR1DW39_NECAM</name>
<reference evidence="2 3" key="1">
    <citation type="submission" date="2023-08" db="EMBL/GenBank/DDBJ databases">
        <title>A Necator americanus chromosomal reference genome.</title>
        <authorList>
            <person name="Ilik V."/>
            <person name="Petrzelkova K.J."/>
            <person name="Pardy F."/>
            <person name="Fuh T."/>
            <person name="Niatou-Singa F.S."/>
            <person name="Gouil Q."/>
            <person name="Baker L."/>
            <person name="Ritchie M.E."/>
            <person name="Jex A.R."/>
            <person name="Gazzola D."/>
            <person name="Li H."/>
            <person name="Toshio Fujiwara R."/>
            <person name="Zhan B."/>
            <person name="Aroian R.V."/>
            <person name="Pafco B."/>
            <person name="Schwarz E.M."/>
        </authorList>
    </citation>
    <scope>NUCLEOTIDE SEQUENCE [LARGE SCALE GENOMIC DNA]</scope>
    <source>
        <strain evidence="2 3">Aroian</strain>
        <tissue evidence="2">Whole animal</tissue>
    </source>
</reference>
<dbReference type="InterPro" id="IPR050951">
    <property type="entry name" value="Retrovirus_Pol_polyprotein"/>
</dbReference>
<dbReference type="InterPro" id="IPR001584">
    <property type="entry name" value="Integrase_cat-core"/>
</dbReference>
<accession>A0ABR1DW39</accession>
<dbReference type="PANTHER" id="PTHR37984:SF5">
    <property type="entry name" value="PROTEIN NYNRIN-LIKE"/>
    <property type="match status" value="1"/>
</dbReference>